<feature type="region of interest" description="Disordered" evidence="1">
    <location>
        <begin position="230"/>
        <end position="249"/>
    </location>
</feature>
<dbReference type="RefSeq" id="WP_143016175.1">
    <property type="nucleotide sequence ID" value="NZ_BKAE01000006.1"/>
</dbReference>
<dbReference type="GO" id="GO:0005975">
    <property type="term" value="P:carbohydrate metabolic process"/>
    <property type="evidence" value="ECO:0007669"/>
    <property type="project" value="UniProtKB-ARBA"/>
</dbReference>
<evidence type="ECO:0000256" key="1">
    <source>
        <dbReference type="SAM" id="MobiDB-lite"/>
    </source>
</evidence>
<dbReference type="InterPro" id="IPR013783">
    <property type="entry name" value="Ig-like_fold"/>
</dbReference>
<dbReference type="Gene3D" id="2.60.40.10">
    <property type="entry name" value="Immunoglobulins"/>
    <property type="match status" value="1"/>
</dbReference>
<reference evidence="2 3" key="1">
    <citation type="submission" date="2016-10" db="EMBL/GenBank/DDBJ databases">
        <authorList>
            <person name="de Groot N.N."/>
        </authorList>
    </citation>
    <scope>NUCLEOTIDE SEQUENCE [LARGE SCALE GENOMIC DNA]</scope>
    <source>
        <strain evidence="2 3">CGMCC 1.11147</strain>
    </source>
</reference>
<feature type="region of interest" description="Disordered" evidence="1">
    <location>
        <begin position="126"/>
        <end position="155"/>
    </location>
</feature>
<keyword evidence="3" id="KW-1185">Reference proteome</keyword>
<dbReference type="Proteomes" id="UP000199004">
    <property type="component" value="Unassembled WGS sequence"/>
</dbReference>
<dbReference type="EMBL" id="FNIC01000003">
    <property type="protein sequence ID" value="SDN56739.1"/>
    <property type="molecule type" value="Genomic_DNA"/>
</dbReference>
<dbReference type="STRING" id="1005944.SAMN05192576_2413"/>
<feature type="region of interest" description="Disordered" evidence="1">
    <location>
        <begin position="185"/>
        <end position="224"/>
    </location>
</feature>
<gene>
    <name evidence="2" type="ORF">SAMN05192576_2413</name>
</gene>
<proteinExistence type="predicted"/>
<protein>
    <submittedName>
        <fullName evidence="2">Uncharacterized protein</fullName>
    </submittedName>
</protein>
<organism evidence="2 3">
    <name type="scientific">Nocardioides szechwanensis</name>
    <dbReference type="NCBI Taxonomy" id="1005944"/>
    <lineage>
        <taxon>Bacteria</taxon>
        <taxon>Bacillati</taxon>
        <taxon>Actinomycetota</taxon>
        <taxon>Actinomycetes</taxon>
        <taxon>Propionibacteriales</taxon>
        <taxon>Nocardioidaceae</taxon>
        <taxon>Nocardioides</taxon>
    </lineage>
</organism>
<dbReference type="OrthoDB" id="3770753at2"/>
<evidence type="ECO:0000313" key="3">
    <source>
        <dbReference type="Proteomes" id="UP000199004"/>
    </source>
</evidence>
<name>A0A1H0CFT5_9ACTN</name>
<feature type="compositionally biased region" description="Low complexity" evidence="1">
    <location>
        <begin position="195"/>
        <end position="211"/>
    </location>
</feature>
<dbReference type="AlphaFoldDB" id="A0A1H0CFT5"/>
<dbReference type="Pfam" id="PF05345">
    <property type="entry name" value="He_PIG"/>
    <property type="match status" value="1"/>
</dbReference>
<evidence type="ECO:0000313" key="2">
    <source>
        <dbReference type="EMBL" id="SDN56739.1"/>
    </source>
</evidence>
<accession>A0A1H0CFT5</accession>
<sequence>MLAPMVVDAFEGEYMGLHEDLRAMVARLGPGVLDDADRFRAALDDFVPEDSATPGELNQLVDAVRLGALEMLVRNLRYGAAAGPAVESAGEYLGRERGSTQPRGARWTVAALGYALGLVEEAEVARHAPTAESPDAAPVTAAAVPPPVPGSAAATGSRRPLLVASAALAVLLGVGLVAWSPWSTEADPDDPGRASDGSSESPSFSPSATPSETDEPDASQQNLPPTVDLKEQTIDEETPVSVPVLVSDPNGDEVTVQTVTGLPPGLRFDAASLSVIGAVAHTFANGTVKDDDLASETRKVVITARDAQGKEARTTIRWTVLDSHRLMPDYTDKYGDGSQGLPDISDITTVDTPAHFCRDADREESTIAGQSLAPGAVLRYGEVVTFVYVSTEPGHPSC</sequence>